<dbReference type="PANTHER" id="PTHR42755:SF1">
    <property type="entry name" value="3-DEOXY-D-MANNO-OCTULOSONIC ACID TRANSFERASE, MITOCHONDRIAL-RELATED"/>
    <property type="match status" value="1"/>
</dbReference>
<dbReference type="Proteomes" id="UP000246278">
    <property type="component" value="Unassembled WGS sequence"/>
</dbReference>
<gene>
    <name evidence="10" type="ORF">CR164_09050</name>
</gene>
<dbReference type="PANTHER" id="PTHR42755">
    <property type="entry name" value="3-DEOXY-MANNO-OCTULOSONATE CYTIDYLYLTRANSFERASE"/>
    <property type="match status" value="1"/>
</dbReference>
<dbReference type="RefSeq" id="WP_110023668.1">
    <property type="nucleotide sequence ID" value="NZ_PDNZ01000006.1"/>
</dbReference>
<keyword evidence="8" id="KW-0448">Lipopolysaccharide biosynthesis</keyword>
<dbReference type="SUPFAM" id="SSF53756">
    <property type="entry name" value="UDP-Glycosyltransferase/glycogen phosphorylase"/>
    <property type="match status" value="1"/>
</dbReference>
<evidence type="ECO:0000256" key="2">
    <source>
        <dbReference type="ARBA" id="ARBA00012621"/>
    </source>
</evidence>
<evidence type="ECO:0000313" key="10">
    <source>
        <dbReference type="EMBL" id="PWW81551.1"/>
    </source>
</evidence>
<evidence type="ECO:0000256" key="3">
    <source>
        <dbReference type="ARBA" id="ARBA00019077"/>
    </source>
</evidence>
<protein>
    <recommendedName>
        <fullName evidence="3 8">3-deoxy-D-manno-octulosonic acid transferase</fullName>
        <shortName evidence="8">Kdo transferase</shortName>
        <ecNumber evidence="2 8">2.4.99.12</ecNumber>
    </recommendedName>
    <alternativeName>
        <fullName evidence="5 8">Lipid IV(A) 3-deoxy-D-manno-octulosonic acid transferase</fullName>
    </alternativeName>
</protein>
<feature type="active site" description="Proton acceptor" evidence="7">
    <location>
        <position position="65"/>
    </location>
</feature>
<evidence type="ECO:0000256" key="6">
    <source>
        <dbReference type="ARBA" id="ARBA00049183"/>
    </source>
</evidence>
<evidence type="ECO:0000259" key="9">
    <source>
        <dbReference type="Pfam" id="PF04413"/>
    </source>
</evidence>
<evidence type="ECO:0000256" key="8">
    <source>
        <dbReference type="RuleBase" id="RU365103"/>
    </source>
</evidence>
<dbReference type="EC" id="2.4.99.12" evidence="2 8"/>
<dbReference type="InterPro" id="IPR038107">
    <property type="entry name" value="Glycos_transf_N_sf"/>
</dbReference>
<feature type="transmembrane region" description="Helical" evidence="8">
    <location>
        <begin position="6"/>
        <end position="26"/>
    </location>
</feature>
<comment type="pathway">
    <text evidence="1 8">Bacterial outer membrane biogenesis; LPS core biosynthesis.</text>
</comment>
<feature type="domain" description="3-deoxy-D-manno-octulosonic-acid transferase N-terminal" evidence="9">
    <location>
        <begin position="50"/>
        <end position="214"/>
    </location>
</feature>
<sequence length="425" mass="47449">MAPQLFLYNTIVPFLAGSLKLFSGVLPKLRAFFRVRKNLFAELEAAANPTDSNPRVWIHAASAGEFEQARPIIAEVKRARPDTLIFISFQSDSGYTVYKNYPDAKAVFYHPVDTKKNAERTVALIKPDVLVVMRYDFWPNHLHVSKRHGATLILAAAVLQEHSNYFKPFIRQFYHYVFSLFDTIYAVSDEDRTRFEERFGKENVFTAGDPRFDQVLLRSHNMNRISHLKKHYSETTLLVAGSTWEKDENLLLPAYVSLAGHLSMIIAPHDVSQNNILRLESDLDSAGLSFARFSSFPDNFSADRILIIDSIGLLAELYALAKIAYVGGGFGINVHNTLEPAVYGIPVLFGPKHHNSPEAEALAETGGATEVHNATSLLDTLQKLVDNPLKRTEQGAIAGSYVQNRLGASKTVAQKILDTLNSLTK</sequence>
<keyword evidence="8" id="KW-1003">Cell membrane</keyword>
<keyword evidence="4 8" id="KW-0808">Transferase</keyword>
<dbReference type="InterPro" id="IPR007507">
    <property type="entry name" value="Glycos_transf_N"/>
</dbReference>
<dbReference type="GO" id="GO:0009244">
    <property type="term" value="P:lipopolysaccharide core region biosynthetic process"/>
    <property type="evidence" value="ECO:0007669"/>
    <property type="project" value="UniProtKB-UniRule"/>
</dbReference>
<keyword evidence="11" id="KW-1185">Reference proteome</keyword>
<keyword evidence="8" id="KW-0472">Membrane</keyword>
<dbReference type="OrthoDB" id="9789797at2"/>
<dbReference type="Gene3D" id="3.40.50.11720">
    <property type="entry name" value="3-Deoxy-D-manno-octulosonic-acid transferase, N-terminal domain"/>
    <property type="match status" value="1"/>
</dbReference>
<dbReference type="GO" id="GO:0009245">
    <property type="term" value="P:lipid A biosynthetic process"/>
    <property type="evidence" value="ECO:0007669"/>
    <property type="project" value="TreeGrafter"/>
</dbReference>
<evidence type="ECO:0000256" key="7">
    <source>
        <dbReference type="PIRSR" id="PIRSR639901-1"/>
    </source>
</evidence>
<organism evidence="10 11">
    <name type="scientific">Prosthecochloris marina</name>
    <dbReference type="NCBI Taxonomy" id="2017681"/>
    <lineage>
        <taxon>Bacteria</taxon>
        <taxon>Pseudomonadati</taxon>
        <taxon>Chlorobiota</taxon>
        <taxon>Chlorobiia</taxon>
        <taxon>Chlorobiales</taxon>
        <taxon>Chlorobiaceae</taxon>
        <taxon>Prosthecochloris</taxon>
    </lineage>
</organism>
<evidence type="ECO:0000313" key="11">
    <source>
        <dbReference type="Proteomes" id="UP000246278"/>
    </source>
</evidence>
<dbReference type="GO" id="GO:0005886">
    <property type="term" value="C:plasma membrane"/>
    <property type="evidence" value="ECO:0007669"/>
    <property type="project" value="UniProtKB-SubCell"/>
</dbReference>
<accession>A0A317T812</accession>
<evidence type="ECO:0000256" key="4">
    <source>
        <dbReference type="ARBA" id="ARBA00022679"/>
    </source>
</evidence>
<dbReference type="UniPathway" id="UPA00958"/>
<keyword evidence="8" id="KW-0812">Transmembrane</keyword>
<comment type="function">
    <text evidence="8">Involved in lipopolysaccharide (LPS) biosynthesis. Catalyzes the transfer of 3-deoxy-D-manno-octulosonate (Kdo) residue(s) from CMP-Kdo to lipid IV(A), the tetraacyldisaccharide-1,4'-bisphosphate precursor of lipid A.</text>
</comment>
<evidence type="ECO:0000256" key="5">
    <source>
        <dbReference type="ARBA" id="ARBA00031445"/>
    </source>
</evidence>
<dbReference type="EMBL" id="PDNZ01000006">
    <property type="protein sequence ID" value="PWW81551.1"/>
    <property type="molecule type" value="Genomic_DNA"/>
</dbReference>
<dbReference type="GO" id="GO:0043842">
    <property type="term" value="F:Kdo transferase activity"/>
    <property type="evidence" value="ECO:0007669"/>
    <property type="project" value="UniProtKB-EC"/>
</dbReference>
<dbReference type="AlphaFoldDB" id="A0A317T812"/>
<reference evidence="11" key="1">
    <citation type="submission" date="2017-10" db="EMBL/GenBank/DDBJ databases">
        <authorList>
            <person name="Gaisin V.A."/>
            <person name="Rysina M.S."/>
            <person name="Grouzdev D.S."/>
        </authorList>
    </citation>
    <scope>NUCLEOTIDE SEQUENCE [LARGE SCALE GENOMIC DNA]</scope>
    <source>
        <strain evidence="11">V1</strain>
    </source>
</reference>
<comment type="similarity">
    <text evidence="8">Belongs to the glycosyltransferase group 1 family.</text>
</comment>
<dbReference type="Pfam" id="PF04413">
    <property type="entry name" value="Glycos_transf_N"/>
    <property type="match status" value="1"/>
</dbReference>
<evidence type="ECO:0000256" key="1">
    <source>
        <dbReference type="ARBA" id="ARBA00004713"/>
    </source>
</evidence>
<dbReference type="InterPro" id="IPR039901">
    <property type="entry name" value="Kdotransferase"/>
</dbReference>
<comment type="catalytic activity">
    <reaction evidence="6 8">
        <text>lipid IVA (E. coli) + CMP-3-deoxy-beta-D-manno-octulosonate = alpha-Kdo-(2-&gt;6)-lipid IVA (E. coli) + CMP + H(+)</text>
        <dbReference type="Rhea" id="RHEA:28066"/>
        <dbReference type="ChEBI" id="CHEBI:15378"/>
        <dbReference type="ChEBI" id="CHEBI:58603"/>
        <dbReference type="ChEBI" id="CHEBI:60364"/>
        <dbReference type="ChEBI" id="CHEBI:60377"/>
        <dbReference type="ChEBI" id="CHEBI:85987"/>
        <dbReference type="EC" id="2.4.99.12"/>
    </reaction>
</comment>
<comment type="subcellular location">
    <subcellularLocation>
        <location evidence="8">Cell membrane</location>
    </subcellularLocation>
</comment>
<keyword evidence="8" id="KW-1133">Transmembrane helix</keyword>
<proteinExistence type="inferred from homology"/>
<comment type="caution">
    <text evidence="10">The sequence shown here is derived from an EMBL/GenBank/DDBJ whole genome shotgun (WGS) entry which is preliminary data.</text>
</comment>
<dbReference type="Gene3D" id="3.40.50.2000">
    <property type="entry name" value="Glycogen Phosphorylase B"/>
    <property type="match status" value="1"/>
</dbReference>
<name>A0A317T812_9CHLB</name>